<evidence type="ECO:0000313" key="1">
    <source>
        <dbReference type="EMBL" id="PCG13290.1"/>
    </source>
</evidence>
<protein>
    <submittedName>
        <fullName evidence="1">Uncharacterized protein</fullName>
    </submittedName>
</protein>
<accession>A0A2A4I669</accession>
<keyword evidence="2" id="KW-1185">Reference proteome</keyword>
<organism evidence="1 2">
    <name type="scientific">Sphingomonas adhaesiva</name>
    <dbReference type="NCBI Taxonomy" id="28212"/>
    <lineage>
        <taxon>Bacteria</taxon>
        <taxon>Pseudomonadati</taxon>
        <taxon>Pseudomonadota</taxon>
        <taxon>Alphaproteobacteria</taxon>
        <taxon>Sphingomonadales</taxon>
        <taxon>Sphingomonadaceae</taxon>
        <taxon>Sphingomonas</taxon>
    </lineage>
</organism>
<sequence>MTEVFKFAYPREIFDRAPAQHRLGYLLLGQLWNDSILLTRQLITARTKPPEGRSDADTHGQIASEFLNLRFLGARLNEGAELLKELGTFLPSWKQDLPEEVVAAVKTIRRYFDKKQAPLRLLRHKLGFHQDVELAKQSLDGIPDNELVDYRGRFFATTLFMSAEVLHLRALALLLEIDSSRDALNVVAEDVTTLLSEFHCVCQGYHDWFMATHVLPEFGLDHGEMLSLANAPRIEDVVTPFFSNFETMKERVDARTDGRAEG</sequence>
<comment type="caution">
    <text evidence="1">The sequence shown here is derived from an EMBL/GenBank/DDBJ whole genome shotgun (WGS) entry which is preliminary data.</text>
</comment>
<evidence type="ECO:0000313" key="2">
    <source>
        <dbReference type="Proteomes" id="UP000218323"/>
    </source>
</evidence>
<dbReference type="Proteomes" id="UP000218323">
    <property type="component" value="Unassembled WGS sequence"/>
</dbReference>
<dbReference type="EMBL" id="NWVC01000009">
    <property type="protein sequence ID" value="PCG13290.1"/>
    <property type="molecule type" value="Genomic_DNA"/>
</dbReference>
<reference evidence="1 2" key="1">
    <citation type="submission" date="2017-09" db="EMBL/GenBank/DDBJ databases">
        <title>Sphingomonas adhaesiva DSM 7418, whole genome shotgun sequence.</title>
        <authorList>
            <person name="Feng G."/>
            <person name="Zhu H."/>
        </authorList>
    </citation>
    <scope>NUCLEOTIDE SEQUENCE [LARGE SCALE GENOMIC DNA]</scope>
    <source>
        <strain evidence="1 2">DSM 7418</strain>
    </source>
</reference>
<name>A0A2A4I669_9SPHN</name>
<proteinExistence type="predicted"/>
<dbReference type="RefSeq" id="WP_066706668.1">
    <property type="nucleotide sequence ID" value="NZ_NWVC01000009.1"/>
</dbReference>
<gene>
    <name evidence="1" type="ORF">COA07_15120</name>
</gene>
<dbReference type="AlphaFoldDB" id="A0A2A4I669"/>